<feature type="domain" description="Zinc knuckle CX2CX4HX4C" evidence="3">
    <location>
        <begin position="229"/>
        <end position="257"/>
    </location>
</feature>
<feature type="domain" description="DUF4283" evidence="2">
    <location>
        <begin position="103"/>
        <end position="151"/>
    </location>
</feature>
<feature type="compositionally biased region" description="Basic and acidic residues" evidence="1">
    <location>
        <begin position="277"/>
        <end position="293"/>
    </location>
</feature>
<dbReference type="RefSeq" id="XP_008778450.2">
    <property type="nucleotide sequence ID" value="XM_008780228.2"/>
</dbReference>
<dbReference type="OrthoDB" id="1001863at2759"/>
<evidence type="ECO:0000313" key="5">
    <source>
        <dbReference type="RefSeq" id="XP_008778450.2"/>
    </source>
</evidence>
<dbReference type="InterPro" id="IPR025558">
    <property type="entry name" value="DUF4283"/>
</dbReference>
<evidence type="ECO:0000256" key="1">
    <source>
        <dbReference type="SAM" id="MobiDB-lite"/>
    </source>
</evidence>
<evidence type="ECO:0000259" key="3">
    <source>
        <dbReference type="Pfam" id="PF14392"/>
    </source>
</evidence>
<dbReference type="PANTHER" id="PTHR31286">
    <property type="entry name" value="GLYCINE-RICH CELL WALL STRUCTURAL PROTEIN 1.8-LIKE"/>
    <property type="match status" value="1"/>
</dbReference>
<reference evidence="5" key="1">
    <citation type="submission" date="2025-08" db="UniProtKB">
        <authorList>
            <consortium name="RefSeq"/>
        </authorList>
    </citation>
    <scope>IDENTIFICATION</scope>
    <source>
        <tissue evidence="5">Young leaves</tissue>
    </source>
</reference>
<dbReference type="KEGG" id="pda:103698238"/>
<gene>
    <name evidence="5" type="primary">LOC103698238</name>
</gene>
<feature type="compositionally biased region" description="Low complexity" evidence="1">
    <location>
        <begin position="324"/>
        <end position="333"/>
    </location>
</feature>
<dbReference type="Pfam" id="PF14392">
    <property type="entry name" value="zf-CCHC_4"/>
    <property type="match status" value="1"/>
</dbReference>
<organism evidence="4 5">
    <name type="scientific">Phoenix dactylifera</name>
    <name type="common">Date palm</name>
    <dbReference type="NCBI Taxonomy" id="42345"/>
    <lineage>
        <taxon>Eukaryota</taxon>
        <taxon>Viridiplantae</taxon>
        <taxon>Streptophyta</taxon>
        <taxon>Embryophyta</taxon>
        <taxon>Tracheophyta</taxon>
        <taxon>Spermatophyta</taxon>
        <taxon>Magnoliopsida</taxon>
        <taxon>Liliopsida</taxon>
        <taxon>Arecaceae</taxon>
        <taxon>Coryphoideae</taxon>
        <taxon>Phoeniceae</taxon>
        <taxon>Phoenix</taxon>
    </lineage>
</organism>
<keyword evidence="4" id="KW-1185">Reference proteome</keyword>
<evidence type="ECO:0000259" key="2">
    <source>
        <dbReference type="Pfam" id="PF14111"/>
    </source>
</evidence>
<sequence length="333" mass="37862">MEASLGDKGKRNHLKAPEKGWTWANVVKGLSRMPTWTNHQITTAELEAPKWRFTDVVEISPEKMEVARAAWRDTAVIMRSLGHRVPVEWINRELRVARKLDYDVEEFMMADETSTFRFRCEKDREAAMEGGPWLVAGQLLTMERWRPNFVTETNQLCRTVVWLRLPSLPMEYWTKELIWGITTKAGRPLALDKVTDQGRKLGFARVKVKVDAGVPIRPGTFIQVGSDLHWQAFYYENLLGFCYKCARLGHGEGACPFPSTASAMPEDLGDQCSQQIETKEPPQEPSSELKKGDGMGSRLPFSPWLTTTKVWQPKANKPKKKATVTKVVQTTPV</sequence>
<dbReference type="Proteomes" id="UP000228380">
    <property type="component" value="Unplaced"/>
</dbReference>
<name>A0A8B7BJG6_PHODC</name>
<dbReference type="GeneID" id="103698238"/>
<dbReference type="Pfam" id="PF14111">
    <property type="entry name" value="DUF4283"/>
    <property type="match status" value="1"/>
</dbReference>
<dbReference type="PANTHER" id="PTHR31286:SF180">
    <property type="entry name" value="OS10G0362600 PROTEIN"/>
    <property type="match status" value="1"/>
</dbReference>
<accession>A0A8B7BJG6</accession>
<protein>
    <submittedName>
        <fullName evidence="5">Uncharacterized protein LOC103698238</fullName>
    </submittedName>
</protein>
<dbReference type="AlphaFoldDB" id="A0A8B7BJG6"/>
<evidence type="ECO:0000313" key="4">
    <source>
        <dbReference type="Proteomes" id="UP000228380"/>
    </source>
</evidence>
<dbReference type="InterPro" id="IPR040256">
    <property type="entry name" value="At4g02000-like"/>
</dbReference>
<feature type="region of interest" description="Disordered" evidence="1">
    <location>
        <begin position="266"/>
        <end position="333"/>
    </location>
</feature>
<dbReference type="InterPro" id="IPR025836">
    <property type="entry name" value="Zn_knuckle_CX2CX4HX4C"/>
</dbReference>
<proteinExistence type="predicted"/>